<dbReference type="RefSeq" id="XP_013335088.1">
    <property type="nucleotide sequence ID" value="XM_013479634.1"/>
</dbReference>
<gene>
    <name evidence="4" type="ORF">EMWEY_00015770</name>
</gene>
<dbReference type="OMA" id="HAMARTE"/>
<keyword evidence="1" id="KW-0175">Coiled coil</keyword>
<feature type="chain" id="PRO_5004674432" evidence="3">
    <location>
        <begin position="36"/>
        <end position="1027"/>
    </location>
</feature>
<accession>U6M2I1</accession>
<feature type="region of interest" description="Disordered" evidence="2">
    <location>
        <begin position="573"/>
        <end position="614"/>
    </location>
</feature>
<organism evidence="4 5">
    <name type="scientific">Eimeria maxima</name>
    <name type="common">Coccidian parasite</name>
    <dbReference type="NCBI Taxonomy" id="5804"/>
    <lineage>
        <taxon>Eukaryota</taxon>
        <taxon>Sar</taxon>
        <taxon>Alveolata</taxon>
        <taxon>Apicomplexa</taxon>
        <taxon>Conoidasida</taxon>
        <taxon>Coccidia</taxon>
        <taxon>Eucoccidiorida</taxon>
        <taxon>Eimeriorina</taxon>
        <taxon>Eimeriidae</taxon>
        <taxon>Eimeria</taxon>
    </lineage>
</organism>
<protein>
    <submittedName>
        <fullName evidence="4">Uncharacterized protein</fullName>
    </submittedName>
</protein>
<feature type="signal peptide" evidence="3">
    <location>
        <begin position="1"/>
        <end position="35"/>
    </location>
</feature>
<feature type="region of interest" description="Disordered" evidence="2">
    <location>
        <begin position="483"/>
        <end position="502"/>
    </location>
</feature>
<feature type="region of interest" description="Disordered" evidence="2">
    <location>
        <begin position="716"/>
        <end position="738"/>
    </location>
</feature>
<evidence type="ECO:0000256" key="1">
    <source>
        <dbReference type="SAM" id="Coils"/>
    </source>
</evidence>
<dbReference type="Proteomes" id="UP000030763">
    <property type="component" value="Unassembled WGS sequence"/>
</dbReference>
<evidence type="ECO:0000313" key="4">
    <source>
        <dbReference type="EMBL" id="CDJ58442.1"/>
    </source>
</evidence>
<dbReference type="AlphaFoldDB" id="U6M2I1"/>
<dbReference type="OrthoDB" id="349016at2759"/>
<reference evidence="4" key="2">
    <citation type="submission" date="2013-10" db="EMBL/GenBank/DDBJ databases">
        <authorList>
            <person name="Aslett M."/>
        </authorList>
    </citation>
    <scope>NUCLEOTIDE SEQUENCE [LARGE SCALE GENOMIC DNA]</scope>
    <source>
        <strain evidence="4">Weybridge</strain>
    </source>
</reference>
<sequence>MWPPGCLRRLQAPRLLGRQPLVLLLVLLLLLSCLCWPCSSRNAVSEHQQDEQQTVQHEEHTAQQQPLQIAQQIVQQVVEQVPVKLQQMRHWLKVAYRRYNRSAKNEAKIQTESVRGTSRGSSRWNRRYGEVDRGSIKRERSHALLGREQQQPAASQTRRMQLASLIALASALLLAIKVLQQEKRLSREEARLEGELEQQDDTAATRKQLEEAGEREQLTQHLALQEMYVAKQQQEQTEQQLWMLQQRMQMLRARHAEALVPMDEQAARTLEAAKTRLAAAREGREEALVSLEAFSKVHGLEETEAKGLLTRLQEELREEERNAALIDSCLTRGRQAKTVDEMLHAKQLQLYALEREIDFIEDELQDWQETKVGEQKRHEEEETALDGDLNELKELQTELENRTAEAIKATESSEAEKQKIEKEMDEIDQLLQRGLAHLDFFDHAPDFFKRKDEMLKKATEMQQSFADELHELVGAPRNDAAEAAAAAEVGQAEKGDSQDDLSGAISSLYPEEAQLLATKKLLRRLHRRKSEVEAELATFTDTKERTLLAKAIRNLVLAQADAPVVFPVDLVEDSDSAEQEPSAEDTAEGPSGAAAGEGGAGGAEDAAEDEETVGEGLMRAQEEVDLARHRLREREERRQTLEAELRQLESQIAKAELQQREHQRQVQLLRDAADDKVKFAVAHAIAEDDMVEQRLMQLEKALKMLQNHAAVERREAERTAAVVTGGEGKDREGEKLQQQQRQCEYADDGVLMGMRQIFEQLLAIRLAERTAHDDIWLNRQKEDLLKPNVFKEVLQQAVAEGPSSPEQRLLSESWAEWTVNEIEKLQEELKESKEFTKAVQKWLIAITKAENIDLHAIHRDHMEALTSLLREQENQAFCEQRLKVLQQRTPEAIRKRIEALFMEALRERERREALFGESMEAEQVLYDAHVKAIQEQGKRLRRLRKLVETFKRKYAPLEGAVLLHPPGDPRPRKFVHFPTGSNKRFAGEAVPSRPQPSSVRQLKDGFTVESYDGILQLSKKSKASYTP</sequence>
<keyword evidence="5" id="KW-1185">Reference proteome</keyword>
<evidence type="ECO:0000313" key="5">
    <source>
        <dbReference type="Proteomes" id="UP000030763"/>
    </source>
</evidence>
<evidence type="ECO:0000256" key="3">
    <source>
        <dbReference type="SAM" id="SignalP"/>
    </source>
</evidence>
<dbReference type="GeneID" id="25335563"/>
<reference evidence="4" key="1">
    <citation type="submission" date="2013-10" db="EMBL/GenBank/DDBJ databases">
        <title>Genomic analysis of the causative agents of coccidiosis in chickens.</title>
        <authorList>
            <person name="Reid A.J."/>
            <person name="Blake D."/>
            <person name="Billington K."/>
            <person name="Browne H."/>
            <person name="Dunn M."/>
            <person name="Hung S."/>
            <person name="Kawahara F."/>
            <person name="Miranda-Saavedra D."/>
            <person name="Mourier T."/>
            <person name="Nagra H."/>
            <person name="Otto T.D."/>
            <person name="Rawlings N."/>
            <person name="Sanchez A."/>
            <person name="Sanders M."/>
            <person name="Subramaniam C."/>
            <person name="Tay Y."/>
            <person name="Dear P."/>
            <person name="Doerig C."/>
            <person name="Gruber A."/>
            <person name="Parkinson J."/>
            <person name="Shirley M."/>
            <person name="Wan K.L."/>
            <person name="Berriman M."/>
            <person name="Tomley F."/>
            <person name="Pain A."/>
        </authorList>
    </citation>
    <scope>NUCLEOTIDE SEQUENCE [LARGE SCALE GENOMIC DNA]</scope>
    <source>
        <strain evidence="4">Weybridge</strain>
    </source>
</reference>
<feature type="coiled-coil region" evidence="1">
    <location>
        <begin position="617"/>
        <end position="715"/>
    </location>
</feature>
<feature type="region of interest" description="Disordered" evidence="2">
    <location>
        <begin position="983"/>
        <end position="1002"/>
    </location>
</feature>
<feature type="coiled-coil region" evidence="1">
    <location>
        <begin position="302"/>
        <end position="433"/>
    </location>
</feature>
<evidence type="ECO:0000256" key="2">
    <source>
        <dbReference type="SAM" id="MobiDB-lite"/>
    </source>
</evidence>
<dbReference type="EMBL" id="HG719653">
    <property type="protein sequence ID" value="CDJ58442.1"/>
    <property type="molecule type" value="Genomic_DNA"/>
</dbReference>
<proteinExistence type="predicted"/>
<dbReference type="VEuPathDB" id="ToxoDB:EMWEY_00015770"/>
<feature type="compositionally biased region" description="Acidic residues" evidence="2">
    <location>
        <begin position="573"/>
        <end position="587"/>
    </location>
</feature>
<keyword evidence="3" id="KW-0732">Signal</keyword>
<name>U6M2I1_EIMMA</name>